<gene>
    <name evidence="3" type="ORF">VTK73DRAFT_2761</name>
</gene>
<protein>
    <recommendedName>
        <fullName evidence="5">MFS maltose permease</fullName>
    </recommendedName>
</protein>
<keyword evidence="2" id="KW-1133">Transmembrane helix</keyword>
<evidence type="ECO:0000313" key="4">
    <source>
        <dbReference type="Proteomes" id="UP001586593"/>
    </source>
</evidence>
<proteinExistence type="predicted"/>
<organism evidence="3 4">
    <name type="scientific">Phialemonium thermophilum</name>
    <dbReference type="NCBI Taxonomy" id="223376"/>
    <lineage>
        <taxon>Eukaryota</taxon>
        <taxon>Fungi</taxon>
        <taxon>Dikarya</taxon>
        <taxon>Ascomycota</taxon>
        <taxon>Pezizomycotina</taxon>
        <taxon>Sordariomycetes</taxon>
        <taxon>Sordariomycetidae</taxon>
        <taxon>Cephalothecales</taxon>
        <taxon>Cephalothecaceae</taxon>
        <taxon>Phialemonium</taxon>
    </lineage>
</organism>
<feature type="region of interest" description="Disordered" evidence="1">
    <location>
        <begin position="212"/>
        <end position="236"/>
    </location>
</feature>
<accession>A0ABR3Y183</accession>
<sequence>MRPRLVLRRISLWRWKRSSPLRTYTHHTSIRTNGGRPQLPFLSIPTTTRQTQRVRYLTTERKQWIKYEVKLGLKYTVYFWIAICCVGAGAFAIQQEILERQYPTPHEWRFLTRTRFKSAHAERDRADNRSTDWVVVMELVKGVVERLEDPKIDGRGVKDAAPDAPPLTKDISAMSEPWRRGYYEAMMLYAMAAEHLDGWVMDKTRNIAFPPEVVVGPSNPRPKPVPAGAQKAPREEDCEVAYPAPDDIYMKIISTEGFTPRQRMDAALAYANYLEYKGVTGPASVMYERALSLAISSRPSDAPNPVNQKTWVLDDSAGPPTSNILASLTALATFQARIGNVSTALPVLVSILKARRSLPLSDKRPVYQSSALGRPNRSGTGVMETVLSLIWPPPYTVPPGDGNTPPVRGPKELCEEAALLSNIGEIIYATRPASREEGIAWTREAVDIAEEQLHRLGGGGGRGGGPATAEDRAALKTCRDCLSTGLTNWDAMVARLAREEAARREAATGRPPKKASWFALWGEGEVADQDRWAAEERVVQDRRRRAAELLDELEPPKSGGSSIFIA</sequence>
<reference evidence="3 4" key="1">
    <citation type="journal article" date="2024" name="Commun. Biol.">
        <title>Comparative genomic analysis of thermophilic fungi reveals convergent evolutionary adaptations and gene losses.</title>
        <authorList>
            <person name="Steindorff A.S."/>
            <person name="Aguilar-Pontes M.V."/>
            <person name="Robinson A.J."/>
            <person name="Andreopoulos B."/>
            <person name="LaButti K."/>
            <person name="Kuo A."/>
            <person name="Mondo S."/>
            <person name="Riley R."/>
            <person name="Otillar R."/>
            <person name="Haridas S."/>
            <person name="Lipzen A."/>
            <person name="Grimwood J."/>
            <person name="Schmutz J."/>
            <person name="Clum A."/>
            <person name="Reid I.D."/>
            <person name="Moisan M.C."/>
            <person name="Butler G."/>
            <person name="Nguyen T.T.M."/>
            <person name="Dewar K."/>
            <person name="Conant G."/>
            <person name="Drula E."/>
            <person name="Henrissat B."/>
            <person name="Hansel C."/>
            <person name="Singer S."/>
            <person name="Hutchinson M.I."/>
            <person name="de Vries R.P."/>
            <person name="Natvig D.O."/>
            <person name="Powell A.J."/>
            <person name="Tsang A."/>
            <person name="Grigoriev I.V."/>
        </authorList>
    </citation>
    <scope>NUCLEOTIDE SEQUENCE [LARGE SCALE GENOMIC DNA]</scope>
    <source>
        <strain evidence="3 4">ATCC 24622</strain>
    </source>
</reference>
<dbReference type="Proteomes" id="UP001586593">
    <property type="component" value="Unassembled WGS sequence"/>
</dbReference>
<name>A0ABR3Y183_9PEZI</name>
<keyword evidence="4" id="KW-1185">Reference proteome</keyword>
<evidence type="ECO:0000256" key="2">
    <source>
        <dbReference type="SAM" id="Phobius"/>
    </source>
</evidence>
<dbReference type="EMBL" id="JAZHXJ010000018">
    <property type="protein sequence ID" value="KAL1882047.1"/>
    <property type="molecule type" value="Genomic_DNA"/>
</dbReference>
<evidence type="ECO:0000256" key="1">
    <source>
        <dbReference type="SAM" id="MobiDB-lite"/>
    </source>
</evidence>
<feature type="transmembrane region" description="Helical" evidence="2">
    <location>
        <begin position="71"/>
        <end position="93"/>
    </location>
</feature>
<keyword evidence="2" id="KW-0472">Membrane</keyword>
<evidence type="ECO:0000313" key="3">
    <source>
        <dbReference type="EMBL" id="KAL1882047.1"/>
    </source>
</evidence>
<keyword evidence="2" id="KW-0812">Transmembrane</keyword>
<evidence type="ECO:0008006" key="5">
    <source>
        <dbReference type="Google" id="ProtNLM"/>
    </source>
</evidence>
<comment type="caution">
    <text evidence="3">The sequence shown here is derived from an EMBL/GenBank/DDBJ whole genome shotgun (WGS) entry which is preliminary data.</text>
</comment>